<feature type="region of interest" description="Disordered" evidence="1">
    <location>
        <begin position="228"/>
        <end position="251"/>
    </location>
</feature>
<organism evidence="2 3">
    <name type="scientific">Leishmania donovani</name>
    <dbReference type="NCBI Taxonomy" id="5661"/>
    <lineage>
        <taxon>Eukaryota</taxon>
        <taxon>Discoba</taxon>
        <taxon>Euglenozoa</taxon>
        <taxon>Kinetoplastea</taxon>
        <taxon>Metakinetoplastina</taxon>
        <taxon>Trypanosomatida</taxon>
        <taxon>Trypanosomatidae</taxon>
        <taxon>Leishmaniinae</taxon>
        <taxon>Leishmania</taxon>
    </lineage>
</organism>
<dbReference type="EMBL" id="RHLD01000002">
    <property type="protein sequence ID" value="TPP42173.1"/>
    <property type="molecule type" value="Genomic_DNA"/>
</dbReference>
<gene>
    <name evidence="2" type="ORF">CGC20_28575</name>
</gene>
<dbReference type="AlphaFoldDB" id="A0A504X1P6"/>
<accession>A0A504X1P6</accession>
<reference evidence="3" key="1">
    <citation type="submission" date="2019-02" db="EMBL/GenBank/DDBJ databases">
        <title>FDA dAtabase for Regulatory Grade micrObial Sequences (FDA-ARGOS): Supporting development and validation of Infectious Disease Dx tests.</title>
        <authorList>
            <person name="Duncan R."/>
            <person name="Fisher C."/>
            <person name="Tallon L."/>
            <person name="Sadzewicz L."/>
            <person name="Sengamalay N."/>
            <person name="Ott S."/>
            <person name="Godinez A."/>
            <person name="Nagaraj S."/>
            <person name="Vavikolanu K."/>
            <person name="Vyas G."/>
            <person name="Nadendla S."/>
            <person name="Aluvathingal J."/>
            <person name="Sichtig H."/>
        </authorList>
    </citation>
    <scope>NUCLEOTIDE SEQUENCE [LARGE SCALE GENOMIC DNA]</scope>
    <source>
        <strain evidence="3">FDAARGOS_360</strain>
    </source>
</reference>
<evidence type="ECO:0000313" key="2">
    <source>
        <dbReference type="EMBL" id="TPP42173.1"/>
    </source>
</evidence>
<feature type="region of interest" description="Disordered" evidence="1">
    <location>
        <begin position="120"/>
        <end position="147"/>
    </location>
</feature>
<name>A0A504X1P6_LEIDO</name>
<proteinExistence type="predicted"/>
<dbReference type="Proteomes" id="UP000318821">
    <property type="component" value="Unassembled WGS sequence"/>
</dbReference>
<sequence>MIAGASGSTGREIVTPDLAPRYALCHDLSALPIPVNLWTVVFTSLHADWKDILAGVSRIQRSDVSGGVRRFDDAKAYSAVSSSESSSTPWFLGPPHSHSKMPTGHGAHDILEELCDKKPKNKRTKSTLDPSLSAGANGGVEANRGGDTERCRWSQEFLEDEELLLVESTSRKLDNALSNEIHAASYGKAAAREASVSLVDETPRHVYEHNYRLHRHGFTSRYDVSCASDDSSELTAPSKRQQEDAHWMSHG</sequence>
<protein>
    <submittedName>
        <fullName evidence="2">Uncharacterized protein</fullName>
    </submittedName>
</protein>
<evidence type="ECO:0000313" key="3">
    <source>
        <dbReference type="Proteomes" id="UP000318821"/>
    </source>
</evidence>
<feature type="compositionally biased region" description="Basic and acidic residues" evidence="1">
    <location>
        <begin position="240"/>
        <end position="251"/>
    </location>
</feature>
<comment type="caution">
    <text evidence="2">The sequence shown here is derived from an EMBL/GenBank/DDBJ whole genome shotgun (WGS) entry which is preliminary data.</text>
</comment>
<evidence type="ECO:0000256" key="1">
    <source>
        <dbReference type="SAM" id="MobiDB-lite"/>
    </source>
</evidence>